<keyword evidence="3" id="KW-1185">Reference proteome</keyword>
<evidence type="ECO:0000256" key="1">
    <source>
        <dbReference type="SAM" id="Phobius"/>
    </source>
</evidence>
<evidence type="ECO:0000313" key="2">
    <source>
        <dbReference type="EMBL" id="MCM5671924.1"/>
    </source>
</evidence>
<dbReference type="EMBL" id="JAGHKT020000003">
    <property type="protein sequence ID" value="MCM5671924.1"/>
    <property type="molecule type" value="Genomic_DNA"/>
</dbReference>
<keyword evidence="1" id="KW-0812">Transmembrane</keyword>
<name>A0A8X8KF60_STAHO</name>
<dbReference type="RefSeq" id="WP_017175702.1">
    <property type="nucleotide sequence ID" value="NZ_JAGHKT020000003.1"/>
</dbReference>
<gene>
    <name evidence="2" type="ORF">J7T32_003970</name>
</gene>
<evidence type="ECO:0008006" key="4">
    <source>
        <dbReference type="Google" id="ProtNLM"/>
    </source>
</evidence>
<reference evidence="2 3" key="1">
    <citation type="submission" date="2022-06" db="EMBL/GenBank/DDBJ databases">
        <title>Staphylococcus hominis ShoR14 genome sequence.</title>
        <authorList>
            <person name="Yeo C.C."/>
            <person name="Chew C.H."/>
            <person name="Che Hamzah A.M."/>
            <person name="Al-Trad E.I."/>
        </authorList>
    </citation>
    <scope>NUCLEOTIDE SEQUENCE [LARGE SCALE GENOMIC DNA]</scope>
    <source>
        <strain evidence="2 3">ShoR14</strain>
    </source>
</reference>
<feature type="transmembrane region" description="Helical" evidence="1">
    <location>
        <begin position="35"/>
        <end position="52"/>
    </location>
</feature>
<keyword evidence="1" id="KW-0472">Membrane</keyword>
<accession>A0A8X8KF60</accession>
<proteinExistence type="predicted"/>
<protein>
    <recommendedName>
        <fullName evidence="4">DUF1270 family protein</fullName>
    </recommendedName>
</protein>
<dbReference type="Proteomes" id="UP000665944">
    <property type="component" value="Unassembled WGS sequence"/>
</dbReference>
<keyword evidence="1" id="KW-1133">Transmembrane helix</keyword>
<sequence length="62" mass="6950">MTNSDKAMYIAGTMFLTLATALFITGMFFMKALGTALLIAVATYVFFDSFYYEKKTDTHANE</sequence>
<dbReference type="AlphaFoldDB" id="A0A8X8KF60"/>
<evidence type="ECO:0000313" key="3">
    <source>
        <dbReference type="Proteomes" id="UP000665944"/>
    </source>
</evidence>
<feature type="transmembrane region" description="Helical" evidence="1">
    <location>
        <begin position="7"/>
        <end position="29"/>
    </location>
</feature>
<comment type="caution">
    <text evidence="2">The sequence shown here is derived from an EMBL/GenBank/DDBJ whole genome shotgun (WGS) entry which is preliminary data.</text>
</comment>
<organism evidence="2 3">
    <name type="scientific">Staphylococcus hominis</name>
    <dbReference type="NCBI Taxonomy" id="1290"/>
    <lineage>
        <taxon>Bacteria</taxon>
        <taxon>Bacillati</taxon>
        <taxon>Bacillota</taxon>
        <taxon>Bacilli</taxon>
        <taxon>Bacillales</taxon>
        <taxon>Staphylococcaceae</taxon>
        <taxon>Staphylococcus</taxon>
    </lineage>
</organism>